<dbReference type="SUPFAM" id="SSF56672">
    <property type="entry name" value="DNA/RNA polymerases"/>
    <property type="match status" value="1"/>
</dbReference>
<proteinExistence type="predicted"/>
<dbReference type="EMBL" id="JASPKY010000664">
    <property type="protein sequence ID" value="KAK9687064.1"/>
    <property type="molecule type" value="Genomic_DNA"/>
</dbReference>
<dbReference type="GO" id="GO:0071897">
    <property type="term" value="P:DNA biosynthetic process"/>
    <property type="evidence" value="ECO:0007669"/>
    <property type="project" value="UniProtKB-ARBA"/>
</dbReference>
<organism evidence="1 2">
    <name type="scientific">Popillia japonica</name>
    <name type="common">Japanese beetle</name>
    <dbReference type="NCBI Taxonomy" id="7064"/>
    <lineage>
        <taxon>Eukaryota</taxon>
        <taxon>Metazoa</taxon>
        <taxon>Ecdysozoa</taxon>
        <taxon>Arthropoda</taxon>
        <taxon>Hexapoda</taxon>
        <taxon>Insecta</taxon>
        <taxon>Pterygota</taxon>
        <taxon>Neoptera</taxon>
        <taxon>Endopterygota</taxon>
        <taxon>Coleoptera</taxon>
        <taxon>Polyphaga</taxon>
        <taxon>Scarabaeiformia</taxon>
        <taxon>Scarabaeidae</taxon>
        <taxon>Rutelinae</taxon>
        <taxon>Popillia</taxon>
    </lineage>
</organism>
<dbReference type="InterPro" id="IPR043502">
    <property type="entry name" value="DNA/RNA_pol_sf"/>
</dbReference>
<protein>
    <submittedName>
        <fullName evidence="1">Uncharacterized protein</fullName>
    </submittedName>
</protein>
<reference evidence="1 2" key="1">
    <citation type="journal article" date="2024" name="BMC Genomics">
        <title>De novo assembly and annotation of Popillia japonica's genome with initial clues to its potential as an invasive pest.</title>
        <authorList>
            <person name="Cucini C."/>
            <person name="Boschi S."/>
            <person name="Funari R."/>
            <person name="Cardaioli E."/>
            <person name="Iannotti N."/>
            <person name="Marturano G."/>
            <person name="Paoli F."/>
            <person name="Bruttini M."/>
            <person name="Carapelli A."/>
            <person name="Frati F."/>
            <person name="Nardi F."/>
        </authorList>
    </citation>
    <scope>NUCLEOTIDE SEQUENCE [LARGE SCALE GENOMIC DNA]</scope>
    <source>
        <strain evidence="1">DMR45628</strain>
    </source>
</reference>
<keyword evidence="2" id="KW-1185">Reference proteome</keyword>
<dbReference type="Gene3D" id="3.10.10.10">
    <property type="entry name" value="HIV Type 1 Reverse Transcriptase, subunit A, domain 1"/>
    <property type="match status" value="1"/>
</dbReference>
<evidence type="ECO:0000313" key="2">
    <source>
        <dbReference type="Proteomes" id="UP001458880"/>
    </source>
</evidence>
<sequence length="133" mass="15513">MFAIVRTNQNIIPVLGLPTIKEFQLLKRVETIQADVSTNYKDLFQDIGNIKIEPYDFKLREKYQTVVSSPRKIPFQLMDKLKVELEKLEEQEIIIKVTDPSEFVNPIIFVTKPNKNIRICLDPQKLNAALLRE</sequence>
<gene>
    <name evidence="1" type="ORF">QE152_g36737</name>
</gene>
<dbReference type="Proteomes" id="UP001458880">
    <property type="component" value="Unassembled WGS sequence"/>
</dbReference>
<evidence type="ECO:0000313" key="1">
    <source>
        <dbReference type="EMBL" id="KAK9687064.1"/>
    </source>
</evidence>
<dbReference type="PANTHER" id="PTHR37984">
    <property type="entry name" value="PROTEIN CBG26694"/>
    <property type="match status" value="1"/>
</dbReference>
<comment type="caution">
    <text evidence="1">The sequence shown here is derived from an EMBL/GenBank/DDBJ whole genome shotgun (WGS) entry which is preliminary data.</text>
</comment>
<dbReference type="InterPro" id="IPR050951">
    <property type="entry name" value="Retrovirus_Pol_polyprotein"/>
</dbReference>
<name>A0AAW1ICF6_POPJA</name>
<accession>A0AAW1ICF6</accession>
<dbReference type="AlphaFoldDB" id="A0AAW1ICF6"/>
<dbReference type="PANTHER" id="PTHR37984:SF5">
    <property type="entry name" value="PROTEIN NYNRIN-LIKE"/>
    <property type="match status" value="1"/>
</dbReference>